<feature type="domain" description="Transposase MuDR plant" evidence="1">
    <location>
        <begin position="30"/>
        <end position="94"/>
    </location>
</feature>
<dbReference type="AlphaFoldDB" id="A0AAW2K098"/>
<evidence type="ECO:0000259" key="1">
    <source>
        <dbReference type="Pfam" id="PF03108"/>
    </source>
</evidence>
<reference evidence="2" key="1">
    <citation type="submission" date="2020-06" db="EMBL/GenBank/DDBJ databases">
        <authorList>
            <person name="Li T."/>
            <person name="Hu X."/>
            <person name="Zhang T."/>
            <person name="Song X."/>
            <person name="Zhang H."/>
            <person name="Dai N."/>
            <person name="Sheng W."/>
            <person name="Hou X."/>
            <person name="Wei L."/>
        </authorList>
    </citation>
    <scope>NUCLEOTIDE SEQUENCE</scope>
    <source>
        <strain evidence="2">KEN8</strain>
        <tissue evidence="2">Leaf</tissue>
    </source>
</reference>
<dbReference type="InterPro" id="IPR004332">
    <property type="entry name" value="Transposase_MuDR"/>
</dbReference>
<organism evidence="2">
    <name type="scientific">Sesamum calycinum</name>
    <dbReference type="NCBI Taxonomy" id="2727403"/>
    <lineage>
        <taxon>Eukaryota</taxon>
        <taxon>Viridiplantae</taxon>
        <taxon>Streptophyta</taxon>
        <taxon>Embryophyta</taxon>
        <taxon>Tracheophyta</taxon>
        <taxon>Spermatophyta</taxon>
        <taxon>Magnoliopsida</taxon>
        <taxon>eudicotyledons</taxon>
        <taxon>Gunneridae</taxon>
        <taxon>Pentapetalae</taxon>
        <taxon>asterids</taxon>
        <taxon>lamiids</taxon>
        <taxon>Lamiales</taxon>
        <taxon>Pedaliaceae</taxon>
        <taxon>Sesamum</taxon>
    </lineage>
</organism>
<dbReference type="PANTHER" id="PTHR31973:SF187">
    <property type="entry name" value="MUTATOR TRANSPOSASE MUDRA PROTEIN"/>
    <property type="match status" value="1"/>
</dbReference>
<accession>A0AAW2K098</accession>
<proteinExistence type="predicted"/>
<dbReference type="PANTHER" id="PTHR31973">
    <property type="entry name" value="POLYPROTEIN, PUTATIVE-RELATED"/>
    <property type="match status" value="1"/>
</dbReference>
<protein>
    <recommendedName>
        <fullName evidence="1">Transposase MuDR plant domain-containing protein</fullName>
    </recommendedName>
</protein>
<reference evidence="2" key="2">
    <citation type="journal article" date="2024" name="Plant">
        <title>Genomic evolution and insights into agronomic trait innovations of Sesamum species.</title>
        <authorList>
            <person name="Miao H."/>
            <person name="Wang L."/>
            <person name="Qu L."/>
            <person name="Liu H."/>
            <person name="Sun Y."/>
            <person name="Le M."/>
            <person name="Wang Q."/>
            <person name="Wei S."/>
            <person name="Zheng Y."/>
            <person name="Lin W."/>
            <person name="Duan Y."/>
            <person name="Cao H."/>
            <person name="Xiong S."/>
            <person name="Wang X."/>
            <person name="Wei L."/>
            <person name="Li C."/>
            <person name="Ma Q."/>
            <person name="Ju M."/>
            <person name="Zhao R."/>
            <person name="Li G."/>
            <person name="Mu C."/>
            <person name="Tian Q."/>
            <person name="Mei H."/>
            <person name="Zhang T."/>
            <person name="Gao T."/>
            <person name="Zhang H."/>
        </authorList>
    </citation>
    <scope>NUCLEOTIDE SEQUENCE</scope>
    <source>
        <strain evidence="2">KEN8</strain>
    </source>
</reference>
<name>A0AAW2K098_9LAMI</name>
<dbReference type="EMBL" id="JACGWM010000728">
    <property type="protein sequence ID" value="KAL0300042.1"/>
    <property type="molecule type" value="Genomic_DNA"/>
</dbReference>
<comment type="caution">
    <text evidence="2">The sequence shown here is derived from an EMBL/GenBank/DDBJ whole genome shotgun (WGS) entry which is preliminary data.</text>
</comment>
<dbReference type="Pfam" id="PF03108">
    <property type="entry name" value="DBD_Tnp_Mut"/>
    <property type="match status" value="1"/>
</dbReference>
<gene>
    <name evidence="2" type="ORF">Scaly_3061400</name>
</gene>
<sequence length="197" mass="23041">MKSNKGKGKEVDKHGGFVVFNSNLDNGDPQFEVGLCFPDTQSFRDAVRQHSIINARDVVFTKNDKNKVQVKCKHDTCKWYIFASKIHGEDTMQVNTLHNEHQCTRVVDFEKIMNELRGKDLEAFKWLAKRPTVQWSRSYFRCNAQCDILLNNMCESFNATIVEARSRPIVDMLETIRMMLMKRVYVKRDQIKNTRES</sequence>
<evidence type="ECO:0000313" key="2">
    <source>
        <dbReference type="EMBL" id="KAL0300042.1"/>
    </source>
</evidence>